<proteinExistence type="predicted"/>
<reference evidence="2" key="1">
    <citation type="journal article" date="2023" name="Nat. Commun.">
        <title>Identification of a novel Human Milk Oligosaccharides utilization cluster in the infant gut commensal Bacteroides dorei.</title>
        <authorList>
            <person name="Kijner S."/>
            <person name="Ennis D."/>
            <person name="Shmorak S."/>
            <person name="Florentin A."/>
            <person name="Yassour M."/>
        </authorList>
    </citation>
    <scope>NUCLEOTIDE SEQUENCE</scope>
    <source>
        <strain evidence="2">2</strain>
    </source>
</reference>
<keyword evidence="1" id="KW-0472">Membrane</keyword>
<gene>
    <name evidence="2" type="ORF">QNN11_11600</name>
</gene>
<evidence type="ECO:0000313" key="2">
    <source>
        <dbReference type="EMBL" id="WHX11798.1"/>
    </source>
</evidence>
<keyword evidence="1" id="KW-1133">Transmembrane helix</keyword>
<accession>A0AA95KXP4</accession>
<organism evidence="2 3">
    <name type="scientific">Phocaeicola dorei</name>
    <dbReference type="NCBI Taxonomy" id="357276"/>
    <lineage>
        <taxon>Bacteria</taxon>
        <taxon>Pseudomonadati</taxon>
        <taxon>Bacteroidota</taxon>
        <taxon>Bacteroidia</taxon>
        <taxon>Bacteroidales</taxon>
        <taxon>Bacteroidaceae</taxon>
        <taxon>Phocaeicola</taxon>
    </lineage>
</organism>
<sequence length="321" mass="36807">MTVDFSNFYIESKKFGHVLCKITTSGNIQLLTCGYSNLLGLDANTNTSAVKWSGKLLAGERLQYAIFNHQRMSVQDGRTVRIHNNTGITSWNDLGDPVNIDVISPLKLLSRLLESISANSERIYCSIKPTIRTYISNAFTEKDNWRLNGSRLVAAESIRNFEKAKIYSSFSKFCEWMETVFGYVYTIEMKSRPNTDLPYADILNNSHDFEGFTTYKANITSITDNFTLHFSTTAGYFLAIVYASITLDRSPNFPVMKDIRFTTMPTNHIKCTKTDTIMIQWMICIIMQFMMTVQKRPRYSNASFMISDYPTMRVYRLSEGQ</sequence>
<evidence type="ECO:0000256" key="1">
    <source>
        <dbReference type="SAM" id="Phobius"/>
    </source>
</evidence>
<evidence type="ECO:0000313" key="3">
    <source>
        <dbReference type="Proteomes" id="UP001177934"/>
    </source>
</evidence>
<name>A0AA95KXP4_9BACT</name>
<dbReference type="Proteomes" id="UP001177934">
    <property type="component" value="Chromosome"/>
</dbReference>
<protein>
    <submittedName>
        <fullName evidence="2">Uncharacterized protein</fullName>
    </submittedName>
</protein>
<dbReference type="AlphaFoldDB" id="A0AA95KXP4"/>
<feature type="transmembrane region" description="Helical" evidence="1">
    <location>
        <begin position="277"/>
        <end position="293"/>
    </location>
</feature>
<dbReference type="EMBL" id="CP126056">
    <property type="protein sequence ID" value="WHX11798.1"/>
    <property type="molecule type" value="Genomic_DNA"/>
</dbReference>
<keyword evidence="1" id="KW-0812">Transmembrane</keyword>